<protein>
    <submittedName>
        <fullName evidence="2">Helix-turn-helix domain-containing protein</fullName>
    </submittedName>
</protein>
<dbReference type="InterPro" id="IPR001387">
    <property type="entry name" value="Cro/C1-type_HTH"/>
</dbReference>
<dbReference type="PANTHER" id="PTHR43236">
    <property type="entry name" value="ANTITOXIN HIGA1"/>
    <property type="match status" value="1"/>
</dbReference>
<dbReference type="SUPFAM" id="SSF47413">
    <property type="entry name" value="lambda repressor-like DNA-binding domains"/>
    <property type="match status" value="2"/>
</dbReference>
<dbReference type="Gene3D" id="1.10.260.40">
    <property type="entry name" value="lambda repressor-like DNA-binding domains"/>
    <property type="match status" value="3"/>
</dbReference>
<dbReference type="EMBL" id="JBHMQV010000009">
    <property type="protein sequence ID" value="MFC0844678.1"/>
    <property type="molecule type" value="Genomic_DNA"/>
</dbReference>
<dbReference type="CDD" id="cd00093">
    <property type="entry name" value="HTH_XRE"/>
    <property type="match status" value="2"/>
</dbReference>
<dbReference type="InterPro" id="IPR052345">
    <property type="entry name" value="Rad_response_metalloprotease"/>
</dbReference>
<organism evidence="2 3">
    <name type="scientific">Streptomyces noboritoensis</name>
    <dbReference type="NCBI Taxonomy" id="67337"/>
    <lineage>
        <taxon>Bacteria</taxon>
        <taxon>Bacillati</taxon>
        <taxon>Actinomycetota</taxon>
        <taxon>Actinomycetes</taxon>
        <taxon>Kitasatosporales</taxon>
        <taxon>Streptomycetaceae</taxon>
        <taxon>Streptomyces</taxon>
    </lineage>
</organism>
<evidence type="ECO:0000313" key="3">
    <source>
        <dbReference type="Proteomes" id="UP001589887"/>
    </source>
</evidence>
<dbReference type="SMART" id="SM00530">
    <property type="entry name" value="HTH_XRE"/>
    <property type="match status" value="2"/>
</dbReference>
<keyword evidence="3" id="KW-1185">Reference proteome</keyword>
<dbReference type="Proteomes" id="UP001589887">
    <property type="component" value="Unassembled WGS sequence"/>
</dbReference>
<sequence length="287" mass="30172">MSARQFSGLRLRVARRAVGQRMQDLGASVGVGKGTVADWENSKSVPPPERLPAIAEAVGRNVDVLFPRLGPPDLADLRADAGHSQTQAANALDTSRLPLSNAELGKRRLAADIAERAAVLYGVTLEELEAAQDVSFGILPSSGVATGQPVLGTVGEKLRALLRTRPVSDEDLAAAINRKAQAAIVTPALIEALRTEEQPAEEILAGLPVETVYEGLAEALDVPPFHFQTGEQVEQDLLARLRFLAQGREGGVTVNARGGGAGISDEMLAVVTDLLVRELGKGDASGQ</sequence>
<evidence type="ECO:0000313" key="2">
    <source>
        <dbReference type="EMBL" id="MFC0844678.1"/>
    </source>
</evidence>
<reference evidence="2 3" key="1">
    <citation type="submission" date="2024-09" db="EMBL/GenBank/DDBJ databases">
        <authorList>
            <person name="Sun Q."/>
            <person name="Mori K."/>
        </authorList>
    </citation>
    <scope>NUCLEOTIDE SEQUENCE [LARGE SCALE GENOMIC DNA]</scope>
    <source>
        <strain evidence="2 3">JCM 4557</strain>
    </source>
</reference>
<dbReference type="PROSITE" id="PS50943">
    <property type="entry name" value="HTH_CROC1"/>
    <property type="match status" value="2"/>
</dbReference>
<accession>A0ABV6TFW2</accession>
<feature type="domain" description="HTH cro/C1-type" evidence="1">
    <location>
        <begin position="11"/>
        <end position="65"/>
    </location>
</feature>
<dbReference type="InterPro" id="IPR010982">
    <property type="entry name" value="Lambda_DNA-bd_dom_sf"/>
</dbReference>
<dbReference type="RefSeq" id="WP_394319078.1">
    <property type="nucleotide sequence ID" value="NZ_JBHMQV010000009.1"/>
</dbReference>
<name>A0ABV6TFW2_9ACTN</name>
<proteinExistence type="predicted"/>
<feature type="domain" description="HTH cro/C1-type" evidence="1">
    <location>
        <begin position="74"/>
        <end position="128"/>
    </location>
</feature>
<comment type="caution">
    <text evidence="2">The sequence shown here is derived from an EMBL/GenBank/DDBJ whole genome shotgun (WGS) entry which is preliminary data.</text>
</comment>
<evidence type="ECO:0000259" key="1">
    <source>
        <dbReference type="PROSITE" id="PS50943"/>
    </source>
</evidence>
<dbReference type="PANTHER" id="PTHR43236:SF2">
    <property type="entry name" value="BLL0069 PROTEIN"/>
    <property type="match status" value="1"/>
</dbReference>
<gene>
    <name evidence="2" type="ORF">ACFH04_13315</name>
</gene>
<dbReference type="Pfam" id="PF13560">
    <property type="entry name" value="HTH_31"/>
    <property type="match status" value="2"/>
</dbReference>